<dbReference type="NCBIfam" id="TIGR02823">
    <property type="entry name" value="oxido_YhdH"/>
    <property type="match status" value="1"/>
</dbReference>
<proteinExistence type="predicted"/>
<dbReference type="GO" id="GO:0043957">
    <property type="term" value="F:acryloyl-CoA reductase (NADPH) activity"/>
    <property type="evidence" value="ECO:0007669"/>
    <property type="project" value="TreeGrafter"/>
</dbReference>
<gene>
    <name evidence="2" type="ORF">SAMN04487995_4715</name>
</gene>
<evidence type="ECO:0000259" key="1">
    <source>
        <dbReference type="SMART" id="SM00829"/>
    </source>
</evidence>
<evidence type="ECO:0000313" key="2">
    <source>
        <dbReference type="EMBL" id="SEJ43490.1"/>
    </source>
</evidence>
<dbReference type="Pfam" id="PF00107">
    <property type="entry name" value="ADH_zinc_N"/>
    <property type="match status" value="1"/>
</dbReference>
<dbReference type="Pfam" id="PF08240">
    <property type="entry name" value="ADH_N"/>
    <property type="match status" value="1"/>
</dbReference>
<dbReference type="Proteomes" id="UP000199532">
    <property type="component" value="Unassembled WGS sequence"/>
</dbReference>
<dbReference type="OrthoDB" id="9805663at2"/>
<dbReference type="InterPro" id="IPR014188">
    <property type="entry name" value="Acrylyl-CoA_reductase_AcuI"/>
</dbReference>
<dbReference type="InterPro" id="IPR013149">
    <property type="entry name" value="ADH-like_C"/>
</dbReference>
<dbReference type="PANTHER" id="PTHR43677:SF1">
    <property type="entry name" value="ACRYLYL-COA REDUCTASE ACUI-RELATED"/>
    <property type="match status" value="1"/>
</dbReference>
<evidence type="ECO:0000313" key="3">
    <source>
        <dbReference type="Proteomes" id="UP000199532"/>
    </source>
</evidence>
<dbReference type="InterPro" id="IPR051397">
    <property type="entry name" value="Zn-ADH-like_protein"/>
</dbReference>
<dbReference type="InterPro" id="IPR013154">
    <property type="entry name" value="ADH-like_N"/>
</dbReference>
<reference evidence="2 3" key="1">
    <citation type="submission" date="2016-10" db="EMBL/GenBank/DDBJ databases">
        <authorList>
            <person name="de Groot N.N."/>
        </authorList>
    </citation>
    <scope>NUCLEOTIDE SEQUENCE [LARGE SCALE GENOMIC DNA]</scope>
    <source>
        <strain evidence="2 3">DSM 19938</strain>
    </source>
</reference>
<dbReference type="Gene3D" id="3.40.50.720">
    <property type="entry name" value="NAD(P)-binding Rossmann-like Domain"/>
    <property type="match status" value="1"/>
</dbReference>
<dbReference type="InterPro" id="IPR020843">
    <property type="entry name" value="ER"/>
</dbReference>
<dbReference type="RefSeq" id="WP_090338774.1">
    <property type="nucleotide sequence ID" value="NZ_FNXY01000007.1"/>
</dbReference>
<dbReference type="PANTHER" id="PTHR43677">
    <property type="entry name" value="SHORT-CHAIN DEHYDROGENASE/REDUCTASE"/>
    <property type="match status" value="1"/>
</dbReference>
<dbReference type="AlphaFoldDB" id="A0A1H6Z1S6"/>
<organism evidence="2 3">
    <name type="scientific">Dyadobacter koreensis</name>
    <dbReference type="NCBI Taxonomy" id="408657"/>
    <lineage>
        <taxon>Bacteria</taxon>
        <taxon>Pseudomonadati</taxon>
        <taxon>Bacteroidota</taxon>
        <taxon>Cytophagia</taxon>
        <taxon>Cytophagales</taxon>
        <taxon>Spirosomataceae</taxon>
        <taxon>Dyadobacter</taxon>
    </lineage>
</organism>
<dbReference type="SUPFAM" id="SSF51735">
    <property type="entry name" value="NAD(P)-binding Rossmann-fold domains"/>
    <property type="match status" value="1"/>
</dbReference>
<dbReference type="EMBL" id="FNXY01000007">
    <property type="protein sequence ID" value="SEJ43490.1"/>
    <property type="molecule type" value="Genomic_DNA"/>
</dbReference>
<keyword evidence="3" id="KW-1185">Reference proteome</keyword>
<sequence length="330" mass="35062">MEQEFNGLLVSQQDGIFSSEVKILNLADLPGDDLLIKVNYSSLNYKDALSASGNKGVTRRFPHVPGIDAAGIVVASKSSGFTEGDQVIVTGFDLGMNTWGGFGGYIRVPSQWAIRLPDGLNLKESMSLGTAGLTAGLSVDKIVSAGINSGTIVISGATGGVGSMATAIMSKLGFEVTAISGKKENHFLRSVLGASSILDREEFLEKYNSKPLSPADFSAGIDNVGGSILSGMLKSVKQNGMVTCCGNVASADLNTTVFPFILRGATLAGIDSAQADINWRKKVWALLASDWKPFRLDEMVQEIGLDQLPQKLEELLQGKARGRYVLKHED</sequence>
<dbReference type="SMART" id="SM00829">
    <property type="entry name" value="PKS_ER"/>
    <property type="match status" value="1"/>
</dbReference>
<dbReference type="InterPro" id="IPR036291">
    <property type="entry name" value="NAD(P)-bd_dom_sf"/>
</dbReference>
<feature type="domain" description="Enoyl reductase (ER)" evidence="1">
    <location>
        <begin position="15"/>
        <end position="326"/>
    </location>
</feature>
<dbReference type="InterPro" id="IPR011032">
    <property type="entry name" value="GroES-like_sf"/>
</dbReference>
<dbReference type="CDD" id="cd05280">
    <property type="entry name" value="MDR_yhdh_yhfp"/>
    <property type="match status" value="1"/>
</dbReference>
<dbReference type="STRING" id="408657.SAMN04487995_4715"/>
<dbReference type="Gene3D" id="3.90.180.10">
    <property type="entry name" value="Medium-chain alcohol dehydrogenases, catalytic domain"/>
    <property type="match status" value="1"/>
</dbReference>
<accession>A0A1H6Z1S6</accession>
<name>A0A1H6Z1S6_9BACT</name>
<dbReference type="SUPFAM" id="SSF50129">
    <property type="entry name" value="GroES-like"/>
    <property type="match status" value="1"/>
</dbReference>
<protein>
    <submittedName>
        <fullName evidence="2">Putative quinone oxidoreductase, YhdH/YhfP family</fullName>
    </submittedName>
</protein>